<dbReference type="PATRIC" id="fig|1229831.3.peg.394"/>
<dbReference type="SUPFAM" id="SSF53474">
    <property type="entry name" value="alpha/beta-Hydrolases"/>
    <property type="match status" value="1"/>
</dbReference>
<dbReference type="AlphaFoldDB" id="W8JGF9"/>
<name>W8JGF9_9CHLA</name>
<dbReference type="InterPro" id="IPR022742">
    <property type="entry name" value="Hydrolase_4"/>
</dbReference>
<sequence length="272" mass="30240">MLMSTICLTHEQRQSIQLYVLNTVATFGILHTPKHAVPPYPLVIILHGLASNKIGSHRSHVELAEKLSACGIATLRVDLPGHGDAEGSLADFSFDDYLTSVKDIISYSYSLNNIDTKKISIFGSSLGGTLALISVPYFPHIHSLAVWAPTIQGSIWLQETMNIPNDLLTHSTSSEDILYAGLPINKTFCSQFIEMDITKEVSKFSSSLSILHMQGEEDTTVSLRHQNIFKDAMNKKSHPCDIRTYPQINHNLPHSSSIIMELVEWLKQQLLS</sequence>
<evidence type="ECO:0000313" key="2">
    <source>
        <dbReference type="EMBL" id="AHK63255.1"/>
    </source>
</evidence>
<feature type="domain" description="Serine aminopeptidase S33" evidence="1">
    <location>
        <begin position="41"/>
        <end position="154"/>
    </location>
</feature>
<dbReference type="InterPro" id="IPR029058">
    <property type="entry name" value="AB_hydrolase_fold"/>
</dbReference>
<dbReference type="PANTHER" id="PTHR43265">
    <property type="entry name" value="ESTERASE ESTD"/>
    <property type="match status" value="1"/>
</dbReference>
<dbReference type="KEGG" id="cav:M832_03900"/>
<evidence type="ECO:0000313" key="3">
    <source>
        <dbReference type="Proteomes" id="UP000019433"/>
    </source>
</evidence>
<dbReference type="HOGENOM" id="CLU_048353_3_1_0"/>
<proteinExistence type="predicted"/>
<accession>W8JGF9</accession>
<organism evidence="2 3">
    <name type="scientific">Chlamydia avium 10DC88</name>
    <dbReference type="NCBI Taxonomy" id="1229831"/>
    <lineage>
        <taxon>Bacteria</taxon>
        <taxon>Pseudomonadati</taxon>
        <taxon>Chlamydiota</taxon>
        <taxon>Chlamydiia</taxon>
        <taxon>Chlamydiales</taxon>
        <taxon>Chlamydiaceae</taxon>
        <taxon>Chlamydia/Chlamydophila group</taxon>
        <taxon>Chlamydia</taxon>
    </lineage>
</organism>
<dbReference type="Gene3D" id="3.40.50.1820">
    <property type="entry name" value="alpha/beta hydrolase"/>
    <property type="match status" value="1"/>
</dbReference>
<reference evidence="2 3" key="1">
    <citation type="journal article" date="2014" name="Syst. Appl. Microbiol.">
        <title>Evidence for the existence of two new members of the family Chlamydiaceae and proposal of Chlamydia avium sp. nov. and Chlamydia gallinacea sp. nov.</title>
        <authorList>
            <person name="Sachse K."/>
            <person name="Laroucau K."/>
            <person name="Riege K."/>
            <person name="Wehner S."/>
            <person name="Dilcher M."/>
            <person name="Creasy H.H."/>
            <person name="Weidmann M."/>
            <person name="Myers G."/>
            <person name="Vorimore F."/>
            <person name="Vicari N."/>
            <person name="Magnino S."/>
            <person name="Liebler-Tenorio E."/>
            <person name="Ruettger A."/>
            <person name="Bavoil P.M."/>
            <person name="Hufert F.T."/>
            <person name="Rossello-Mora R."/>
            <person name="Marz M."/>
        </authorList>
    </citation>
    <scope>NUCLEOTIDE SEQUENCE [LARGE SCALE GENOMIC DNA]</scope>
    <source>
        <strain evidence="2 3">10DC88</strain>
    </source>
</reference>
<keyword evidence="2" id="KW-0378">Hydrolase</keyword>
<dbReference type="STRING" id="1229831.M832_03900"/>
<dbReference type="Pfam" id="PF12146">
    <property type="entry name" value="Hydrolase_4"/>
    <property type="match status" value="1"/>
</dbReference>
<dbReference type="PANTHER" id="PTHR43265:SF1">
    <property type="entry name" value="ESTERASE ESTD"/>
    <property type="match status" value="1"/>
</dbReference>
<evidence type="ECO:0000259" key="1">
    <source>
        <dbReference type="Pfam" id="PF12146"/>
    </source>
</evidence>
<gene>
    <name evidence="2" type="ORF">M832_03900</name>
</gene>
<protein>
    <submittedName>
        <fullName evidence="2">Dienelactone hydrolase family protein</fullName>
    </submittedName>
</protein>
<dbReference type="Proteomes" id="UP000019433">
    <property type="component" value="Chromosome"/>
</dbReference>
<dbReference type="InterPro" id="IPR053145">
    <property type="entry name" value="AB_hydrolase_Est10"/>
</dbReference>
<dbReference type="EMBL" id="CP006571">
    <property type="protein sequence ID" value="AHK63255.1"/>
    <property type="molecule type" value="Genomic_DNA"/>
</dbReference>
<dbReference type="GO" id="GO:0052689">
    <property type="term" value="F:carboxylic ester hydrolase activity"/>
    <property type="evidence" value="ECO:0007669"/>
    <property type="project" value="TreeGrafter"/>
</dbReference>
<dbReference type="eggNOG" id="COG1073">
    <property type="taxonomic scope" value="Bacteria"/>
</dbReference>